<dbReference type="EMBL" id="JASPKY010000023">
    <property type="protein sequence ID" value="KAK9752127.1"/>
    <property type="molecule type" value="Genomic_DNA"/>
</dbReference>
<protein>
    <submittedName>
        <fullName evidence="2">Uncharacterized protein</fullName>
    </submittedName>
</protein>
<dbReference type="AlphaFoldDB" id="A0AAW1N0M1"/>
<organism evidence="2 3">
    <name type="scientific">Popillia japonica</name>
    <name type="common">Japanese beetle</name>
    <dbReference type="NCBI Taxonomy" id="7064"/>
    <lineage>
        <taxon>Eukaryota</taxon>
        <taxon>Metazoa</taxon>
        <taxon>Ecdysozoa</taxon>
        <taxon>Arthropoda</taxon>
        <taxon>Hexapoda</taxon>
        <taxon>Insecta</taxon>
        <taxon>Pterygota</taxon>
        <taxon>Neoptera</taxon>
        <taxon>Endopterygota</taxon>
        <taxon>Coleoptera</taxon>
        <taxon>Polyphaga</taxon>
        <taxon>Scarabaeiformia</taxon>
        <taxon>Scarabaeidae</taxon>
        <taxon>Rutelinae</taxon>
        <taxon>Popillia</taxon>
    </lineage>
</organism>
<evidence type="ECO:0000313" key="2">
    <source>
        <dbReference type="EMBL" id="KAK9752127.1"/>
    </source>
</evidence>
<feature type="region of interest" description="Disordered" evidence="1">
    <location>
        <begin position="97"/>
        <end position="120"/>
    </location>
</feature>
<dbReference type="Proteomes" id="UP001458880">
    <property type="component" value="Unassembled WGS sequence"/>
</dbReference>
<evidence type="ECO:0000256" key="1">
    <source>
        <dbReference type="SAM" id="MobiDB-lite"/>
    </source>
</evidence>
<name>A0AAW1N0M1_POPJA</name>
<sequence length="206" mass="22905">MTFTRKLNQIIYPYRIDSELLLREQVVRELGVEFDSSLSFIPHVQTVVRAASKMLGFVIRNVPLLGASSKVIQEGGTLRRGSGRRWASLKQHPMSCSEQLVSGGSTPSTITASPSHETPRKSNWQVIEHFGAKDKNTLSSSLIATTPAPHMGQPIPSRLHQHPEEILKKAEKRVHIARKKADWEGIITPSGEKKEVAILWQATGSR</sequence>
<evidence type="ECO:0000313" key="3">
    <source>
        <dbReference type="Proteomes" id="UP001458880"/>
    </source>
</evidence>
<accession>A0AAW1N0M1</accession>
<keyword evidence="3" id="KW-1185">Reference proteome</keyword>
<gene>
    <name evidence="2" type="ORF">QE152_g4490</name>
</gene>
<reference evidence="2 3" key="1">
    <citation type="journal article" date="2024" name="BMC Genomics">
        <title>De novo assembly and annotation of Popillia japonica's genome with initial clues to its potential as an invasive pest.</title>
        <authorList>
            <person name="Cucini C."/>
            <person name="Boschi S."/>
            <person name="Funari R."/>
            <person name="Cardaioli E."/>
            <person name="Iannotti N."/>
            <person name="Marturano G."/>
            <person name="Paoli F."/>
            <person name="Bruttini M."/>
            <person name="Carapelli A."/>
            <person name="Frati F."/>
            <person name="Nardi F."/>
        </authorList>
    </citation>
    <scope>NUCLEOTIDE SEQUENCE [LARGE SCALE GENOMIC DNA]</scope>
    <source>
        <strain evidence="2">DMR45628</strain>
    </source>
</reference>
<comment type="caution">
    <text evidence="2">The sequence shown here is derived from an EMBL/GenBank/DDBJ whole genome shotgun (WGS) entry which is preliminary data.</text>
</comment>
<proteinExistence type="predicted"/>